<proteinExistence type="predicted"/>
<dbReference type="EMBL" id="CM037025">
    <property type="protein sequence ID" value="KAH7661148.1"/>
    <property type="molecule type" value="Genomic_DNA"/>
</dbReference>
<comment type="caution">
    <text evidence="1">The sequence shown here is derived from an EMBL/GenBank/DDBJ whole genome shotgun (WGS) entry which is preliminary data.</text>
</comment>
<accession>A0ACB7UKZ8</accession>
<reference evidence="2" key="1">
    <citation type="journal article" date="2022" name="Nat. Commun.">
        <title>Chromosome evolution and the genetic basis of agronomically important traits in greater yam.</title>
        <authorList>
            <person name="Bredeson J.V."/>
            <person name="Lyons J.B."/>
            <person name="Oniyinde I.O."/>
            <person name="Okereke N.R."/>
            <person name="Kolade O."/>
            <person name="Nnabue I."/>
            <person name="Nwadili C.O."/>
            <person name="Hribova E."/>
            <person name="Parker M."/>
            <person name="Nwogha J."/>
            <person name="Shu S."/>
            <person name="Carlson J."/>
            <person name="Kariba R."/>
            <person name="Muthemba S."/>
            <person name="Knop K."/>
            <person name="Barton G.J."/>
            <person name="Sherwood A.V."/>
            <person name="Lopez-Montes A."/>
            <person name="Asiedu R."/>
            <person name="Jamnadass R."/>
            <person name="Muchugi A."/>
            <person name="Goodstein D."/>
            <person name="Egesi C.N."/>
            <person name="Featherston J."/>
            <person name="Asfaw A."/>
            <person name="Simpson G.G."/>
            <person name="Dolezel J."/>
            <person name="Hendre P.S."/>
            <person name="Van Deynze A."/>
            <person name="Kumar P.L."/>
            <person name="Obidiegwu J.E."/>
            <person name="Bhattacharjee R."/>
            <person name="Rokhsar D.S."/>
        </authorList>
    </citation>
    <scope>NUCLEOTIDE SEQUENCE [LARGE SCALE GENOMIC DNA]</scope>
    <source>
        <strain evidence="2">cv. TDa95/00328</strain>
    </source>
</reference>
<evidence type="ECO:0000313" key="1">
    <source>
        <dbReference type="EMBL" id="KAH7661148.1"/>
    </source>
</evidence>
<name>A0ACB7UKZ8_DIOAL</name>
<organism evidence="1 2">
    <name type="scientific">Dioscorea alata</name>
    <name type="common">Purple yam</name>
    <dbReference type="NCBI Taxonomy" id="55571"/>
    <lineage>
        <taxon>Eukaryota</taxon>
        <taxon>Viridiplantae</taxon>
        <taxon>Streptophyta</taxon>
        <taxon>Embryophyta</taxon>
        <taxon>Tracheophyta</taxon>
        <taxon>Spermatophyta</taxon>
        <taxon>Magnoliopsida</taxon>
        <taxon>Liliopsida</taxon>
        <taxon>Dioscoreales</taxon>
        <taxon>Dioscoreaceae</taxon>
        <taxon>Dioscorea</taxon>
    </lineage>
</organism>
<keyword evidence="2" id="KW-1185">Reference proteome</keyword>
<gene>
    <name evidence="1" type="ORF">IHE45_15G044000</name>
</gene>
<dbReference type="Proteomes" id="UP000827976">
    <property type="component" value="Chromosome 15"/>
</dbReference>
<evidence type="ECO:0000313" key="2">
    <source>
        <dbReference type="Proteomes" id="UP000827976"/>
    </source>
</evidence>
<protein>
    <submittedName>
        <fullName evidence="1">Uncharacterized protein</fullName>
    </submittedName>
</protein>
<sequence length="99" mass="11278">MSFRLFNFRTAGNGIRTHDTIFLFVDLANQCLKPLSHTSNLLIGIELNWMCRVGLVAPLHKPTRAPLCFEAGRDYFSVEPLFLLPSYPKITFDLHVLSI</sequence>